<keyword evidence="3" id="KW-1185">Reference proteome</keyword>
<dbReference type="EMBL" id="JADBGQ010000009">
    <property type="protein sequence ID" value="KAG5378317.1"/>
    <property type="molecule type" value="Genomic_DNA"/>
</dbReference>
<reference evidence="2 3" key="1">
    <citation type="submission" date="2021-03" db="EMBL/GenBank/DDBJ databases">
        <authorList>
            <person name="King G.J."/>
            <person name="Bancroft I."/>
            <person name="Baten A."/>
            <person name="Bloomfield J."/>
            <person name="Borpatragohain P."/>
            <person name="He Z."/>
            <person name="Irish N."/>
            <person name="Irwin J."/>
            <person name="Liu K."/>
            <person name="Mauleon R.P."/>
            <person name="Moore J."/>
            <person name="Morris R."/>
            <person name="Ostergaard L."/>
            <person name="Wang B."/>
            <person name="Wells R."/>
        </authorList>
    </citation>
    <scope>NUCLEOTIDE SEQUENCE [LARGE SCALE GENOMIC DNA]</scope>
    <source>
        <strain evidence="2">R-o-18</strain>
        <tissue evidence="2">Leaf</tissue>
    </source>
</reference>
<gene>
    <name evidence="2" type="primary">A07p009880.1_BraROA</name>
    <name evidence="2" type="ORF">IGI04_026159</name>
</gene>
<evidence type="ECO:0000313" key="3">
    <source>
        <dbReference type="Proteomes" id="UP000823674"/>
    </source>
</evidence>
<comment type="caution">
    <text evidence="2">The sequence shown here is derived from an EMBL/GenBank/DDBJ whole genome shotgun (WGS) entry which is preliminary data.</text>
</comment>
<evidence type="ECO:0000256" key="1">
    <source>
        <dbReference type="SAM" id="SignalP"/>
    </source>
</evidence>
<feature type="chain" id="PRO_5047126345" evidence="1">
    <location>
        <begin position="23"/>
        <end position="156"/>
    </location>
</feature>
<sequence length="156" mass="17658">MGFSLPCFIKAWKLSCLKTCLTAVHILVMKINRRVMWNVRRVCGSSRLCPYPSHHGPARPDHIQVNIPQTRWTCESYQATIRDPSFGGLVSHIKHQLKSGILEAFRNLRATLQSTSSPSGLGSCLDQTRSRRTPGRSHLLFRVRPSPYCRAYIKPG</sequence>
<proteinExistence type="predicted"/>
<accession>A0ABQ7KVH2</accession>
<feature type="signal peptide" evidence="1">
    <location>
        <begin position="1"/>
        <end position="22"/>
    </location>
</feature>
<organism evidence="2 3">
    <name type="scientific">Brassica rapa subsp. trilocularis</name>
    <dbReference type="NCBI Taxonomy" id="1813537"/>
    <lineage>
        <taxon>Eukaryota</taxon>
        <taxon>Viridiplantae</taxon>
        <taxon>Streptophyta</taxon>
        <taxon>Embryophyta</taxon>
        <taxon>Tracheophyta</taxon>
        <taxon>Spermatophyta</taxon>
        <taxon>Magnoliopsida</taxon>
        <taxon>eudicotyledons</taxon>
        <taxon>Gunneridae</taxon>
        <taxon>Pentapetalae</taxon>
        <taxon>rosids</taxon>
        <taxon>malvids</taxon>
        <taxon>Brassicales</taxon>
        <taxon>Brassicaceae</taxon>
        <taxon>Brassiceae</taxon>
        <taxon>Brassica</taxon>
    </lineage>
</organism>
<dbReference type="Proteomes" id="UP000823674">
    <property type="component" value="Chromosome A07"/>
</dbReference>
<evidence type="ECO:0000313" key="2">
    <source>
        <dbReference type="EMBL" id="KAG5378317.1"/>
    </source>
</evidence>
<name>A0ABQ7KVH2_BRACM</name>
<protein>
    <submittedName>
        <fullName evidence="2">Uncharacterized protein</fullName>
    </submittedName>
</protein>
<keyword evidence="1" id="KW-0732">Signal</keyword>